<protein>
    <submittedName>
        <fullName evidence="1">Uncharacterized protein</fullName>
    </submittedName>
</protein>
<reference evidence="1 2" key="1">
    <citation type="journal article" date="2012" name="Science">
        <title>The Paleozoic origin of enzymatic lignin decomposition reconstructed from 31 fungal genomes.</title>
        <authorList>
            <person name="Floudas D."/>
            <person name="Binder M."/>
            <person name="Riley R."/>
            <person name="Barry K."/>
            <person name="Blanchette R.A."/>
            <person name="Henrissat B."/>
            <person name="Martinez A.T."/>
            <person name="Otillar R."/>
            <person name="Spatafora J.W."/>
            <person name="Yadav J.S."/>
            <person name="Aerts A."/>
            <person name="Benoit I."/>
            <person name="Boyd A."/>
            <person name="Carlson A."/>
            <person name="Copeland A."/>
            <person name="Coutinho P.M."/>
            <person name="de Vries R.P."/>
            <person name="Ferreira P."/>
            <person name="Findley K."/>
            <person name="Foster B."/>
            <person name="Gaskell J."/>
            <person name="Glotzer D."/>
            <person name="Gorecki P."/>
            <person name="Heitman J."/>
            <person name="Hesse C."/>
            <person name="Hori C."/>
            <person name="Igarashi K."/>
            <person name="Jurgens J.A."/>
            <person name="Kallen N."/>
            <person name="Kersten P."/>
            <person name="Kohler A."/>
            <person name="Kuees U."/>
            <person name="Kumar T.K.A."/>
            <person name="Kuo A."/>
            <person name="LaButti K."/>
            <person name="Larrondo L.F."/>
            <person name="Lindquist E."/>
            <person name="Ling A."/>
            <person name="Lombard V."/>
            <person name="Lucas S."/>
            <person name="Lundell T."/>
            <person name="Martin R."/>
            <person name="McLaughlin D.J."/>
            <person name="Morgenstern I."/>
            <person name="Morin E."/>
            <person name="Murat C."/>
            <person name="Nagy L.G."/>
            <person name="Nolan M."/>
            <person name="Ohm R.A."/>
            <person name="Patyshakuliyeva A."/>
            <person name="Rokas A."/>
            <person name="Ruiz-Duenas F.J."/>
            <person name="Sabat G."/>
            <person name="Salamov A."/>
            <person name="Samejima M."/>
            <person name="Schmutz J."/>
            <person name="Slot J.C."/>
            <person name="St John F."/>
            <person name="Stenlid J."/>
            <person name="Sun H."/>
            <person name="Sun S."/>
            <person name="Syed K."/>
            <person name="Tsang A."/>
            <person name="Wiebenga A."/>
            <person name="Young D."/>
            <person name="Pisabarro A."/>
            <person name="Eastwood D.C."/>
            <person name="Martin F."/>
            <person name="Cullen D."/>
            <person name="Grigoriev I.V."/>
            <person name="Hibbett D.S."/>
        </authorList>
    </citation>
    <scope>NUCLEOTIDE SEQUENCE [LARGE SCALE GENOMIC DNA]</scope>
    <source>
        <strain evidence="1 2">MD-104</strain>
    </source>
</reference>
<dbReference type="Proteomes" id="UP000218811">
    <property type="component" value="Unassembled WGS sequence"/>
</dbReference>
<proteinExistence type="predicted"/>
<accession>A0A2H3JZZ8</accession>
<name>A0A2H3JZZ8_WOLCO</name>
<keyword evidence="2" id="KW-1185">Reference proteome</keyword>
<organism evidence="1 2">
    <name type="scientific">Wolfiporia cocos (strain MD-104)</name>
    <name type="common">Brown rot fungus</name>
    <dbReference type="NCBI Taxonomy" id="742152"/>
    <lineage>
        <taxon>Eukaryota</taxon>
        <taxon>Fungi</taxon>
        <taxon>Dikarya</taxon>
        <taxon>Basidiomycota</taxon>
        <taxon>Agaricomycotina</taxon>
        <taxon>Agaricomycetes</taxon>
        <taxon>Polyporales</taxon>
        <taxon>Phaeolaceae</taxon>
        <taxon>Wolfiporia</taxon>
    </lineage>
</organism>
<dbReference type="AlphaFoldDB" id="A0A2H3JZZ8"/>
<dbReference type="OrthoDB" id="2728219at2759"/>
<dbReference type="EMBL" id="KB468113">
    <property type="protein sequence ID" value="PCH41747.1"/>
    <property type="molecule type" value="Genomic_DNA"/>
</dbReference>
<gene>
    <name evidence="1" type="ORF">WOLCODRAFT_70611</name>
</gene>
<evidence type="ECO:0000313" key="2">
    <source>
        <dbReference type="Proteomes" id="UP000218811"/>
    </source>
</evidence>
<sequence>IYTTFRSAHLISVYGAFFIPWNLQLMDSLDVNKYANHHAHDIALCVPCWNIYFNIFWNV</sequence>
<feature type="non-terminal residue" evidence="1">
    <location>
        <position position="1"/>
    </location>
</feature>
<evidence type="ECO:0000313" key="1">
    <source>
        <dbReference type="EMBL" id="PCH41747.1"/>
    </source>
</evidence>